<evidence type="ECO:0000313" key="1">
    <source>
        <dbReference type="EMBL" id="RIA64819.1"/>
    </source>
</evidence>
<dbReference type="RefSeq" id="WP_119016932.1">
    <property type="nucleotide sequence ID" value="NZ_QXEV01000036.1"/>
</dbReference>
<dbReference type="AlphaFoldDB" id="A0A397QVH3"/>
<protein>
    <submittedName>
        <fullName evidence="1">Uncharacterized protein</fullName>
    </submittedName>
</protein>
<organism evidence="1 2">
    <name type="scientific">Anaeroplasma bactoclasticum</name>
    <dbReference type="NCBI Taxonomy" id="2088"/>
    <lineage>
        <taxon>Bacteria</taxon>
        <taxon>Bacillati</taxon>
        <taxon>Mycoplasmatota</taxon>
        <taxon>Mollicutes</taxon>
        <taxon>Anaeroplasmatales</taxon>
        <taxon>Anaeroplasmataceae</taxon>
        <taxon>Anaeroplasma</taxon>
    </lineage>
</organism>
<proteinExistence type="predicted"/>
<sequence length="160" mass="18154">MGAGYHGGFGTTNGFRMAYKIGFLSNGYKEYTRNEIFGYLKGVTTISTKITTEIEEGNIGINVIGDELFNRYFTGGYKCAGIQVGNQIYIKRSATDFYSTIVHEGNHALEYINHIPQKDISSKSGEKRAFLAEQNFQKAKKIRIQFKSEKEIEDFIDKNY</sequence>
<name>A0A397QVH3_9MOLU</name>
<gene>
    <name evidence="1" type="ORF">EI71_01869</name>
</gene>
<accession>A0A397QVH3</accession>
<evidence type="ECO:0000313" key="2">
    <source>
        <dbReference type="Proteomes" id="UP000266506"/>
    </source>
</evidence>
<comment type="caution">
    <text evidence="1">The sequence shown here is derived from an EMBL/GenBank/DDBJ whole genome shotgun (WGS) entry which is preliminary data.</text>
</comment>
<dbReference type="InParanoid" id="A0A397QVH3"/>
<keyword evidence="2" id="KW-1185">Reference proteome</keyword>
<dbReference type="Proteomes" id="UP000266506">
    <property type="component" value="Unassembled WGS sequence"/>
</dbReference>
<dbReference type="EMBL" id="QXEV01000036">
    <property type="protein sequence ID" value="RIA64819.1"/>
    <property type="molecule type" value="Genomic_DNA"/>
</dbReference>
<reference evidence="1 2" key="1">
    <citation type="submission" date="2018-08" db="EMBL/GenBank/DDBJ databases">
        <title>Genomic Encyclopedia of Archaeal and Bacterial Type Strains, Phase II (KMG-II): from individual species to whole genera.</title>
        <authorList>
            <person name="Goeker M."/>
        </authorList>
    </citation>
    <scope>NUCLEOTIDE SEQUENCE [LARGE SCALE GENOMIC DNA]</scope>
    <source>
        <strain evidence="1 2">ATCC 27112</strain>
    </source>
</reference>
<dbReference type="OrthoDB" id="1183811at2"/>